<gene>
    <name evidence="2" type="ORF">S03H2_18947</name>
</gene>
<proteinExistence type="predicted"/>
<name>X1FC23_9ZZZZ</name>
<organism evidence="2">
    <name type="scientific">marine sediment metagenome</name>
    <dbReference type="NCBI Taxonomy" id="412755"/>
    <lineage>
        <taxon>unclassified sequences</taxon>
        <taxon>metagenomes</taxon>
        <taxon>ecological metagenomes</taxon>
    </lineage>
</organism>
<sequence length="94" mass="10730">KDIGITLSEDAVSIDLKKRPELIKQADLILALTEKHKEDILKYNNSGDNIVLTLREFAGEKGDIEDPSMKGFEGFRKTRDEIKHCIDKGLKRFE</sequence>
<dbReference type="AlphaFoldDB" id="X1FC23"/>
<dbReference type="Gene3D" id="3.40.50.2300">
    <property type="match status" value="1"/>
</dbReference>
<dbReference type="InterPro" id="IPR036196">
    <property type="entry name" value="Ptyr_pPase_sf"/>
</dbReference>
<reference evidence="2" key="1">
    <citation type="journal article" date="2014" name="Front. Microbiol.">
        <title>High frequency of phylogenetically diverse reductive dehalogenase-homologous genes in deep subseafloor sedimentary metagenomes.</title>
        <authorList>
            <person name="Kawai M."/>
            <person name="Futagami T."/>
            <person name="Toyoda A."/>
            <person name="Takaki Y."/>
            <person name="Nishi S."/>
            <person name="Hori S."/>
            <person name="Arai W."/>
            <person name="Tsubouchi T."/>
            <person name="Morono Y."/>
            <person name="Uchiyama I."/>
            <person name="Ito T."/>
            <person name="Fujiyama A."/>
            <person name="Inagaki F."/>
            <person name="Takami H."/>
        </authorList>
    </citation>
    <scope>NUCLEOTIDE SEQUENCE</scope>
    <source>
        <strain evidence="2">Expedition CK06-06</strain>
    </source>
</reference>
<dbReference type="EMBL" id="BARU01009857">
    <property type="protein sequence ID" value="GAH42482.1"/>
    <property type="molecule type" value="Genomic_DNA"/>
</dbReference>
<protein>
    <recommendedName>
        <fullName evidence="1">Phosphotyrosine protein phosphatase I domain-containing protein</fullName>
    </recommendedName>
</protein>
<dbReference type="InterPro" id="IPR023485">
    <property type="entry name" value="Ptyr_pPase"/>
</dbReference>
<dbReference type="Pfam" id="PF01451">
    <property type="entry name" value="LMWPc"/>
    <property type="match status" value="1"/>
</dbReference>
<evidence type="ECO:0000313" key="2">
    <source>
        <dbReference type="EMBL" id="GAH42482.1"/>
    </source>
</evidence>
<comment type="caution">
    <text evidence="2">The sequence shown here is derived from an EMBL/GenBank/DDBJ whole genome shotgun (WGS) entry which is preliminary data.</text>
</comment>
<accession>X1FC23</accession>
<feature type="non-terminal residue" evidence="2">
    <location>
        <position position="1"/>
    </location>
</feature>
<feature type="domain" description="Phosphotyrosine protein phosphatase I" evidence="1">
    <location>
        <begin position="19"/>
        <end position="87"/>
    </location>
</feature>
<dbReference type="SUPFAM" id="SSF52788">
    <property type="entry name" value="Phosphotyrosine protein phosphatases I"/>
    <property type="match status" value="1"/>
</dbReference>
<evidence type="ECO:0000259" key="1">
    <source>
        <dbReference type="Pfam" id="PF01451"/>
    </source>
</evidence>